<sequence>FKSVNSIPFSIQSSISLKHDLPLKLHWANDPEKLGTAPDLIERLCAPIQQEDDKLFRKPAYMEYTRLEFWLKGLKSHQSLGSDDKVKWVKELCVVNKPYVLGIHETKMQSINKGIIENMWGSDSFRFVAVDARGSLGGILFVCDDAMFTNNSAMEGEGFLAVIGSWKDKSGLAGFINVYAPQDVNLKTEI</sequence>
<dbReference type="EMBL" id="BKCJ010002647">
    <property type="protein sequence ID" value="GEU49984.1"/>
    <property type="molecule type" value="Genomic_DNA"/>
</dbReference>
<reference evidence="1" key="1">
    <citation type="journal article" date="2019" name="Sci. Rep.">
        <title>Draft genome of Tanacetum cinerariifolium, the natural source of mosquito coil.</title>
        <authorList>
            <person name="Yamashiro T."/>
            <person name="Shiraishi A."/>
            <person name="Satake H."/>
            <person name="Nakayama K."/>
        </authorList>
    </citation>
    <scope>NUCLEOTIDE SEQUENCE</scope>
</reference>
<name>A0A6L2KQ36_TANCI</name>
<feature type="non-terminal residue" evidence="1">
    <location>
        <position position="1"/>
    </location>
</feature>
<keyword evidence="1" id="KW-0548">Nucleotidyltransferase</keyword>
<dbReference type="GO" id="GO:0003964">
    <property type="term" value="F:RNA-directed DNA polymerase activity"/>
    <property type="evidence" value="ECO:0007669"/>
    <property type="project" value="UniProtKB-KW"/>
</dbReference>
<evidence type="ECO:0000313" key="1">
    <source>
        <dbReference type="EMBL" id="GEU49984.1"/>
    </source>
</evidence>
<dbReference type="AlphaFoldDB" id="A0A6L2KQ36"/>
<accession>A0A6L2KQ36</accession>
<keyword evidence="1" id="KW-0695">RNA-directed DNA polymerase</keyword>
<protein>
    <submittedName>
        <fullName evidence="1">RNA-directed DNA polymerase, eukaryota</fullName>
    </submittedName>
</protein>
<proteinExistence type="predicted"/>
<comment type="caution">
    <text evidence="1">The sequence shown here is derived from an EMBL/GenBank/DDBJ whole genome shotgun (WGS) entry which is preliminary data.</text>
</comment>
<organism evidence="1">
    <name type="scientific">Tanacetum cinerariifolium</name>
    <name type="common">Dalmatian daisy</name>
    <name type="synonym">Chrysanthemum cinerariifolium</name>
    <dbReference type="NCBI Taxonomy" id="118510"/>
    <lineage>
        <taxon>Eukaryota</taxon>
        <taxon>Viridiplantae</taxon>
        <taxon>Streptophyta</taxon>
        <taxon>Embryophyta</taxon>
        <taxon>Tracheophyta</taxon>
        <taxon>Spermatophyta</taxon>
        <taxon>Magnoliopsida</taxon>
        <taxon>eudicotyledons</taxon>
        <taxon>Gunneridae</taxon>
        <taxon>Pentapetalae</taxon>
        <taxon>asterids</taxon>
        <taxon>campanulids</taxon>
        <taxon>Asterales</taxon>
        <taxon>Asteraceae</taxon>
        <taxon>Asteroideae</taxon>
        <taxon>Anthemideae</taxon>
        <taxon>Anthemidinae</taxon>
        <taxon>Tanacetum</taxon>
    </lineage>
</organism>
<keyword evidence="1" id="KW-0808">Transferase</keyword>
<gene>
    <name evidence="1" type="ORF">Tci_021962</name>
</gene>